<proteinExistence type="predicted"/>
<evidence type="ECO:0000313" key="1">
    <source>
        <dbReference type="EMBL" id="KAI8001903.1"/>
    </source>
</evidence>
<comment type="caution">
    <text evidence="1">The sequence shown here is derived from an EMBL/GenBank/DDBJ whole genome shotgun (WGS) entry which is preliminary data.</text>
</comment>
<name>A0ACC0GN74_9ERIC</name>
<evidence type="ECO:0000313" key="2">
    <source>
        <dbReference type="Proteomes" id="UP001060215"/>
    </source>
</evidence>
<sequence length="257" mass="29349">MLVIIPNPSFKPRVFLSPPLMDPEEVLNLFDSYWFNLEIFKKPPQISNCETNPNHQNQENNPEPKISSLPTIHVRSKSDQLMSTTGSFSSDSLSPDSVLSSTPHLQSILSGFEATKEEEPAIKQKQPKKIRSMRRRTNKGMTKSLSSLEFEELKGFMDLGFVFSEEDVNSSLVEIIPGLQRLAKKDDGEEQVKEISSSNAFDESSIPRPYLSEAWEVWERERRENPLMNWRVPALGNEVDIKDSLKWWAHTVASTVR</sequence>
<accession>A0ACC0GN74</accession>
<dbReference type="Proteomes" id="UP001060215">
    <property type="component" value="Chromosome 8"/>
</dbReference>
<dbReference type="EMBL" id="CM045765">
    <property type="protein sequence ID" value="KAI8001903.1"/>
    <property type="molecule type" value="Genomic_DNA"/>
</dbReference>
<gene>
    <name evidence="1" type="ORF">LOK49_LG09G00947</name>
</gene>
<reference evidence="1 2" key="1">
    <citation type="journal article" date="2022" name="Plant J.">
        <title>Chromosome-level genome of Camellia lanceoleosa provides a valuable resource for understanding genome evolution and self-incompatibility.</title>
        <authorList>
            <person name="Gong W."/>
            <person name="Xiao S."/>
            <person name="Wang L."/>
            <person name="Liao Z."/>
            <person name="Chang Y."/>
            <person name="Mo W."/>
            <person name="Hu G."/>
            <person name="Li W."/>
            <person name="Zhao G."/>
            <person name="Zhu H."/>
            <person name="Hu X."/>
            <person name="Ji K."/>
            <person name="Xiang X."/>
            <person name="Song Q."/>
            <person name="Yuan D."/>
            <person name="Jin S."/>
            <person name="Zhang L."/>
        </authorList>
    </citation>
    <scope>NUCLEOTIDE SEQUENCE [LARGE SCALE GENOMIC DNA]</scope>
    <source>
        <strain evidence="1">SQ_2022a</strain>
    </source>
</reference>
<organism evidence="1 2">
    <name type="scientific">Camellia lanceoleosa</name>
    <dbReference type="NCBI Taxonomy" id="1840588"/>
    <lineage>
        <taxon>Eukaryota</taxon>
        <taxon>Viridiplantae</taxon>
        <taxon>Streptophyta</taxon>
        <taxon>Embryophyta</taxon>
        <taxon>Tracheophyta</taxon>
        <taxon>Spermatophyta</taxon>
        <taxon>Magnoliopsida</taxon>
        <taxon>eudicotyledons</taxon>
        <taxon>Gunneridae</taxon>
        <taxon>Pentapetalae</taxon>
        <taxon>asterids</taxon>
        <taxon>Ericales</taxon>
        <taxon>Theaceae</taxon>
        <taxon>Camellia</taxon>
    </lineage>
</organism>
<keyword evidence="2" id="KW-1185">Reference proteome</keyword>
<protein>
    <submittedName>
        <fullName evidence="1">Uncharacterized protein</fullName>
    </submittedName>
</protein>